<keyword evidence="6" id="KW-0378">Hydrolase</keyword>
<evidence type="ECO:0000256" key="5">
    <source>
        <dbReference type="ARBA" id="ARBA00022723"/>
    </source>
</evidence>
<dbReference type="GO" id="GO:0016787">
    <property type="term" value="F:hydrolase activity"/>
    <property type="evidence" value="ECO:0007669"/>
    <property type="project" value="UniProtKB-KW"/>
</dbReference>
<evidence type="ECO:0000256" key="1">
    <source>
        <dbReference type="ARBA" id="ARBA00001968"/>
    </source>
</evidence>
<sequence length="376" mass="43330">MAFQEFEQMMILQQLEFVELEADNHPRRFYQAQNVFEELSDKQFIKKFRLSKELAGELIEVLTPYMSEQTRKTSISIERKVLTALRFFASGSYQLDIGDNRSSGLSQASVSRCITEVTDAMNMSDVVKRYVHFPDSFEKLNTIRRGFYEKTGVPGVIGCIDCTHIAIFPPRSEGLYAEHIYVNRKGYHSINTQLVCDSDTRILNVNANYPGSTHDSYIWRQSCVSTYMENLHSNGHSSYFLLGDSGYPLRSWLLTPLSDPTPDSPDARYNNWLTSTRSTIERCNGILKMRFRCLLKHRVLHYHPERASKIIIACTILHNMCINDNIPVPINEPDDPVNIDFGMYDAQIIPDPVVGQQLTIGRRMQQLVIRSYFTRR</sequence>
<comment type="subcellular location">
    <subcellularLocation>
        <location evidence="2">Nucleus</location>
    </subcellularLocation>
</comment>
<evidence type="ECO:0000313" key="9">
    <source>
        <dbReference type="EMBL" id="CAI6369867.1"/>
    </source>
</evidence>
<dbReference type="AlphaFoldDB" id="A0AAV0XR02"/>
<dbReference type="Pfam" id="PF13359">
    <property type="entry name" value="DDE_Tnp_4"/>
    <property type="match status" value="1"/>
</dbReference>
<evidence type="ECO:0000259" key="8">
    <source>
        <dbReference type="Pfam" id="PF13359"/>
    </source>
</evidence>
<dbReference type="PANTHER" id="PTHR22930:SF289">
    <property type="entry name" value="DDE TNP4 DOMAIN-CONTAINING PROTEIN-RELATED"/>
    <property type="match status" value="1"/>
</dbReference>
<dbReference type="InterPro" id="IPR027806">
    <property type="entry name" value="HARBI1_dom"/>
</dbReference>
<evidence type="ECO:0000256" key="7">
    <source>
        <dbReference type="ARBA" id="ARBA00023242"/>
    </source>
</evidence>
<comment type="caution">
    <text evidence="9">The sequence shown here is derived from an EMBL/GenBank/DDBJ whole genome shotgun (WGS) entry which is preliminary data.</text>
</comment>
<evidence type="ECO:0000313" key="10">
    <source>
        <dbReference type="Proteomes" id="UP001160148"/>
    </source>
</evidence>
<evidence type="ECO:0000256" key="3">
    <source>
        <dbReference type="ARBA" id="ARBA00006958"/>
    </source>
</evidence>
<reference evidence="9 10" key="1">
    <citation type="submission" date="2023-01" db="EMBL/GenBank/DDBJ databases">
        <authorList>
            <person name="Whitehead M."/>
        </authorList>
    </citation>
    <scope>NUCLEOTIDE SEQUENCE [LARGE SCALE GENOMIC DNA]</scope>
</reference>
<evidence type="ECO:0000256" key="4">
    <source>
        <dbReference type="ARBA" id="ARBA00022722"/>
    </source>
</evidence>
<dbReference type="PANTHER" id="PTHR22930">
    <property type="match status" value="1"/>
</dbReference>
<proteinExistence type="inferred from homology"/>
<dbReference type="GO" id="GO:0004518">
    <property type="term" value="F:nuclease activity"/>
    <property type="evidence" value="ECO:0007669"/>
    <property type="project" value="UniProtKB-KW"/>
</dbReference>
<dbReference type="InterPro" id="IPR045249">
    <property type="entry name" value="HARBI1-like"/>
</dbReference>
<evidence type="ECO:0000256" key="2">
    <source>
        <dbReference type="ARBA" id="ARBA00004123"/>
    </source>
</evidence>
<keyword evidence="10" id="KW-1185">Reference proteome</keyword>
<organism evidence="9 10">
    <name type="scientific">Macrosiphum euphorbiae</name>
    <name type="common">potato aphid</name>
    <dbReference type="NCBI Taxonomy" id="13131"/>
    <lineage>
        <taxon>Eukaryota</taxon>
        <taxon>Metazoa</taxon>
        <taxon>Ecdysozoa</taxon>
        <taxon>Arthropoda</taxon>
        <taxon>Hexapoda</taxon>
        <taxon>Insecta</taxon>
        <taxon>Pterygota</taxon>
        <taxon>Neoptera</taxon>
        <taxon>Paraneoptera</taxon>
        <taxon>Hemiptera</taxon>
        <taxon>Sternorrhyncha</taxon>
        <taxon>Aphidomorpha</taxon>
        <taxon>Aphidoidea</taxon>
        <taxon>Aphididae</taxon>
        <taxon>Macrosiphini</taxon>
        <taxon>Macrosiphum</taxon>
    </lineage>
</organism>
<dbReference type="GO" id="GO:0005634">
    <property type="term" value="C:nucleus"/>
    <property type="evidence" value="ECO:0007669"/>
    <property type="project" value="UniProtKB-SubCell"/>
</dbReference>
<name>A0AAV0XR02_9HEMI</name>
<evidence type="ECO:0000256" key="6">
    <source>
        <dbReference type="ARBA" id="ARBA00022801"/>
    </source>
</evidence>
<dbReference type="EMBL" id="CARXXK010000095">
    <property type="protein sequence ID" value="CAI6369867.1"/>
    <property type="molecule type" value="Genomic_DNA"/>
</dbReference>
<keyword evidence="5" id="KW-0479">Metal-binding</keyword>
<comment type="similarity">
    <text evidence="3">Belongs to the HARBI1 family.</text>
</comment>
<accession>A0AAV0XR02</accession>
<keyword evidence="7" id="KW-0539">Nucleus</keyword>
<protein>
    <recommendedName>
        <fullName evidence="8">DDE Tnp4 domain-containing protein</fullName>
    </recommendedName>
</protein>
<dbReference type="GO" id="GO:0046872">
    <property type="term" value="F:metal ion binding"/>
    <property type="evidence" value="ECO:0007669"/>
    <property type="project" value="UniProtKB-KW"/>
</dbReference>
<comment type="cofactor">
    <cofactor evidence="1">
        <name>a divalent metal cation</name>
        <dbReference type="ChEBI" id="CHEBI:60240"/>
    </cofactor>
</comment>
<keyword evidence="4" id="KW-0540">Nuclease</keyword>
<dbReference type="Proteomes" id="UP001160148">
    <property type="component" value="Unassembled WGS sequence"/>
</dbReference>
<gene>
    <name evidence="9" type="ORF">MEUPH1_LOCUS24054</name>
</gene>
<feature type="domain" description="DDE Tnp4" evidence="8">
    <location>
        <begin position="160"/>
        <end position="319"/>
    </location>
</feature>